<evidence type="ECO:0000256" key="1">
    <source>
        <dbReference type="SAM" id="MobiDB-lite"/>
    </source>
</evidence>
<dbReference type="AlphaFoldDB" id="A0A0D7A4P4"/>
<feature type="region of interest" description="Disordered" evidence="1">
    <location>
        <begin position="115"/>
        <end position="153"/>
    </location>
</feature>
<feature type="compositionally biased region" description="Basic and acidic residues" evidence="1">
    <location>
        <begin position="118"/>
        <end position="136"/>
    </location>
</feature>
<organism evidence="2 3">
    <name type="scientific">Fistulina hepatica ATCC 64428</name>
    <dbReference type="NCBI Taxonomy" id="1128425"/>
    <lineage>
        <taxon>Eukaryota</taxon>
        <taxon>Fungi</taxon>
        <taxon>Dikarya</taxon>
        <taxon>Basidiomycota</taxon>
        <taxon>Agaricomycotina</taxon>
        <taxon>Agaricomycetes</taxon>
        <taxon>Agaricomycetidae</taxon>
        <taxon>Agaricales</taxon>
        <taxon>Fistulinaceae</taxon>
        <taxon>Fistulina</taxon>
    </lineage>
</organism>
<name>A0A0D7A4P4_9AGAR</name>
<feature type="region of interest" description="Disordered" evidence="1">
    <location>
        <begin position="200"/>
        <end position="219"/>
    </location>
</feature>
<gene>
    <name evidence="2" type="ORF">FISHEDRAFT_60824</name>
</gene>
<evidence type="ECO:0000313" key="2">
    <source>
        <dbReference type="EMBL" id="KIY45987.1"/>
    </source>
</evidence>
<dbReference type="Proteomes" id="UP000054144">
    <property type="component" value="Unassembled WGS sequence"/>
</dbReference>
<reference evidence="2 3" key="1">
    <citation type="journal article" date="2015" name="Fungal Genet. Biol.">
        <title>Evolution of novel wood decay mechanisms in Agaricales revealed by the genome sequences of Fistulina hepatica and Cylindrobasidium torrendii.</title>
        <authorList>
            <person name="Floudas D."/>
            <person name="Held B.W."/>
            <person name="Riley R."/>
            <person name="Nagy L.G."/>
            <person name="Koehler G."/>
            <person name="Ransdell A.S."/>
            <person name="Younus H."/>
            <person name="Chow J."/>
            <person name="Chiniquy J."/>
            <person name="Lipzen A."/>
            <person name="Tritt A."/>
            <person name="Sun H."/>
            <person name="Haridas S."/>
            <person name="LaButti K."/>
            <person name="Ohm R.A."/>
            <person name="Kues U."/>
            <person name="Blanchette R.A."/>
            <person name="Grigoriev I.V."/>
            <person name="Minto R.E."/>
            <person name="Hibbett D.S."/>
        </authorList>
    </citation>
    <scope>NUCLEOTIDE SEQUENCE [LARGE SCALE GENOMIC DNA]</scope>
    <source>
        <strain evidence="2 3">ATCC 64428</strain>
    </source>
</reference>
<sequence length="219" mass="24803">MAAVSSEIAADYNTQRRRDDFARSRRNSGSVTRSRVAIVGPVTVNKHQNARWSSQKRRIMYTTEYKISGRRTRVGPDQGYTYKVFAGMAKVRKDAGRRAEEDEACQRMIRKFNAGQCKAERNEPDKSNKPEDESSTRHVRKNATKGDDDDGVTYSVASRHQARMEQELGYNRGRTNSSDLALGVAKACLVAAHDLTWQQKTWDTNARESNRIEQTKSPA</sequence>
<accession>A0A0D7A4P4</accession>
<dbReference type="EMBL" id="KN882045">
    <property type="protein sequence ID" value="KIY45987.1"/>
    <property type="molecule type" value="Genomic_DNA"/>
</dbReference>
<keyword evidence="3" id="KW-1185">Reference proteome</keyword>
<protein>
    <submittedName>
        <fullName evidence="2">Uncharacterized protein</fullName>
    </submittedName>
</protein>
<proteinExistence type="predicted"/>
<evidence type="ECO:0000313" key="3">
    <source>
        <dbReference type="Proteomes" id="UP000054144"/>
    </source>
</evidence>
<feature type="compositionally biased region" description="Basic and acidic residues" evidence="1">
    <location>
        <begin position="205"/>
        <end position="219"/>
    </location>
</feature>